<name>A0A835I4U4_9MAGN</name>
<dbReference type="InterPro" id="IPR002156">
    <property type="entry name" value="RNaseH_domain"/>
</dbReference>
<dbReference type="EMBL" id="JADFTS010000004">
    <property type="protein sequence ID" value="KAF9610157.1"/>
    <property type="molecule type" value="Genomic_DNA"/>
</dbReference>
<dbReference type="InterPro" id="IPR044730">
    <property type="entry name" value="RNase_H-like_dom_plant"/>
</dbReference>
<dbReference type="GO" id="GO:0017178">
    <property type="term" value="F:diphthine-ammonia ligase activity"/>
    <property type="evidence" value="ECO:0007669"/>
    <property type="project" value="TreeGrafter"/>
</dbReference>
<dbReference type="GO" id="GO:0003676">
    <property type="term" value="F:nucleic acid binding"/>
    <property type="evidence" value="ECO:0007669"/>
    <property type="project" value="InterPro"/>
</dbReference>
<keyword evidence="4" id="KW-1185">Reference proteome</keyword>
<keyword evidence="1" id="KW-0472">Membrane</keyword>
<gene>
    <name evidence="3" type="ORF">IFM89_020289</name>
</gene>
<dbReference type="AlphaFoldDB" id="A0A835I4U4"/>
<dbReference type="PANTHER" id="PTHR12196:SF2">
    <property type="entry name" value="DIPHTHINE--AMMONIA LIGASE"/>
    <property type="match status" value="1"/>
</dbReference>
<dbReference type="Gene3D" id="3.40.50.620">
    <property type="entry name" value="HUPs"/>
    <property type="match status" value="1"/>
</dbReference>
<sequence length="303" mass="33642">MANLTQRLSDEEVMTIIEKRILQGAKEVGIDVILVGLSLAFTFCYGIMLIQHQNHSYRMTLGDEVEDMLVLISEVKRQVPSITAVSSGAIASDYKRLRVENVCPRIKSGGMRWRWRKKRALGGGRLFWLGLQMNFKPREVLWCRWKSAEQGAYMLNTDGSVQQNGSGYGGTIRDGLGNVVRAYAGCFRQGTSPYIEIQAIAVGLKQAQEMGIENLEVNSDSLGAINILKGKACRYSKTVTVEADLKTSLGVIDTHLLNGRFPHYGVVKAKLPYDKCVTEEACRYSETVIVEVDLKTGLGRNQA</sequence>
<dbReference type="PANTHER" id="PTHR12196">
    <property type="entry name" value="DOMAIN OF UNKNOWN FUNCTION 71 DUF71 -CONTAINING PROTEIN"/>
    <property type="match status" value="1"/>
</dbReference>
<keyword evidence="1" id="KW-1133">Transmembrane helix</keyword>
<dbReference type="InterPro" id="IPR012337">
    <property type="entry name" value="RNaseH-like_sf"/>
</dbReference>
<evidence type="ECO:0000256" key="1">
    <source>
        <dbReference type="SAM" id="Phobius"/>
    </source>
</evidence>
<dbReference type="Gene3D" id="3.30.420.10">
    <property type="entry name" value="Ribonuclease H-like superfamily/Ribonuclease H"/>
    <property type="match status" value="1"/>
</dbReference>
<dbReference type="Pfam" id="PF13456">
    <property type="entry name" value="RVT_3"/>
    <property type="match status" value="1"/>
</dbReference>
<evidence type="ECO:0000313" key="4">
    <source>
        <dbReference type="Proteomes" id="UP000631114"/>
    </source>
</evidence>
<dbReference type="InterPro" id="IPR030662">
    <property type="entry name" value="DPH6/MJ0570"/>
</dbReference>
<dbReference type="OrthoDB" id="686384at2759"/>
<dbReference type="SUPFAM" id="SSF52402">
    <property type="entry name" value="Adenine nucleotide alpha hydrolases-like"/>
    <property type="match status" value="1"/>
</dbReference>
<evidence type="ECO:0000259" key="2">
    <source>
        <dbReference type="Pfam" id="PF13456"/>
    </source>
</evidence>
<dbReference type="GO" id="GO:0004523">
    <property type="term" value="F:RNA-DNA hybrid ribonuclease activity"/>
    <property type="evidence" value="ECO:0007669"/>
    <property type="project" value="InterPro"/>
</dbReference>
<accession>A0A835I4U4</accession>
<dbReference type="InterPro" id="IPR036397">
    <property type="entry name" value="RNaseH_sf"/>
</dbReference>
<protein>
    <recommendedName>
        <fullName evidence="2">RNase H type-1 domain-containing protein</fullName>
    </recommendedName>
</protein>
<dbReference type="GO" id="GO:0017183">
    <property type="term" value="P:protein histidyl modification to diphthamide"/>
    <property type="evidence" value="ECO:0007669"/>
    <property type="project" value="TreeGrafter"/>
</dbReference>
<keyword evidence="1" id="KW-0812">Transmembrane</keyword>
<proteinExistence type="predicted"/>
<dbReference type="InterPro" id="IPR014729">
    <property type="entry name" value="Rossmann-like_a/b/a_fold"/>
</dbReference>
<dbReference type="SUPFAM" id="SSF53098">
    <property type="entry name" value="Ribonuclease H-like"/>
    <property type="match status" value="1"/>
</dbReference>
<dbReference type="Proteomes" id="UP000631114">
    <property type="component" value="Unassembled WGS sequence"/>
</dbReference>
<reference evidence="3 4" key="1">
    <citation type="submission" date="2020-10" db="EMBL/GenBank/DDBJ databases">
        <title>The Coptis chinensis genome and diversification of protoberbering-type alkaloids.</title>
        <authorList>
            <person name="Wang B."/>
            <person name="Shu S."/>
            <person name="Song C."/>
            <person name="Liu Y."/>
        </authorList>
    </citation>
    <scope>NUCLEOTIDE SEQUENCE [LARGE SCALE GENOMIC DNA]</scope>
    <source>
        <strain evidence="3">HL-2020</strain>
        <tissue evidence="3">Leaf</tissue>
    </source>
</reference>
<evidence type="ECO:0000313" key="3">
    <source>
        <dbReference type="EMBL" id="KAF9610157.1"/>
    </source>
</evidence>
<feature type="transmembrane region" description="Helical" evidence="1">
    <location>
        <begin position="28"/>
        <end position="50"/>
    </location>
</feature>
<feature type="domain" description="RNase H type-1" evidence="2">
    <location>
        <begin position="156"/>
        <end position="232"/>
    </location>
</feature>
<comment type="caution">
    <text evidence="3">The sequence shown here is derived from an EMBL/GenBank/DDBJ whole genome shotgun (WGS) entry which is preliminary data.</text>
</comment>
<organism evidence="3 4">
    <name type="scientific">Coptis chinensis</name>
    <dbReference type="NCBI Taxonomy" id="261450"/>
    <lineage>
        <taxon>Eukaryota</taxon>
        <taxon>Viridiplantae</taxon>
        <taxon>Streptophyta</taxon>
        <taxon>Embryophyta</taxon>
        <taxon>Tracheophyta</taxon>
        <taxon>Spermatophyta</taxon>
        <taxon>Magnoliopsida</taxon>
        <taxon>Ranunculales</taxon>
        <taxon>Ranunculaceae</taxon>
        <taxon>Coptidoideae</taxon>
        <taxon>Coptis</taxon>
    </lineage>
</organism>
<dbReference type="CDD" id="cd06222">
    <property type="entry name" value="RNase_H_like"/>
    <property type="match status" value="1"/>
</dbReference>